<evidence type="ECO:0000256" key="1">
    <source>
        <dbReference type="SAM" id="SignalP"/>
    </source>
</evidence>
<reference evidence="2" key="1">
    <citation type="submission" date="2019-03" db="EMBL/GenBank/DDBJ databases">
        <title>Afifella sp. nov., isolated from activated sludge.</title>
        <authorList>
            <person name="Li Q."/>
            <person name="Liu Y."/>
        </authorList>
    </citation>
    <scope>NUCLEOTIDE SEQUENCE</scope>
    <source>
        <strain evidence="2">L72</strain>
    </source>
</reference>
<feature type="chain" id="PRO_5037697158" description="Tat pathway signal sequence domain protein" evidence="1">
    <location>
        <begin position="22"/>
        <end position="160"/>
    </location>
</feature>
<evidence type="ECO:0000313" key="3">
    <source>
        <dbReference type="Proteomes" id="UP000773614"/>
    </source>
</evidence>
<keyword evidence="1" id="KW-0732">Signal</keyword>
<sequence length="160" mass="17496">MRLARLWLAAFWLALPPAALAQGQAPQQGAAEARPEAQPGLPTHGAISLELNKLEGAQGACRAYFLVQNEMPVALDEMRLDVFLFDRSSVVLRRVALTYSDIRSNRMKVALFDLPDLDCGKIGRLLVNDVLACTIEGGKPIPDCADLLTVSSRADAEFRY</sequence>
<proteinExistence type="predicted"/>
<comment type="caution">
    <text evidence="2">The sequence shown here is derived from an EMBL/GenBank/DDBJ whole genome shotgun (WGS) entry which is preliminary data.</text>
</comment>
<evidence type="ECO:0000313" key="2">
    <source>
        <dbReference type="EMBL" id="MYZ49558.1"/>
    </source>
</evidence>
<dbReference type="AlphaFoldDB" id="A0A964T6U2"/>
<protein>
    <recommendedName>
        <fullName evidence="4">Tat pathway signal sequence domain protein</fullName>
    </recommendedName>
</protein>
<accession>A0A964T6U2</accession>
<feature type="signal peptide" evidence="1">
    <location>
        <begin position="1"/>
        <end position="21"/>
    </location>
</feature>
<name>A0A964T6U2_9HYPH</name>
<dbReference type="Proteomes" id="UP000773614">
    <property type="component" value="Unassembled WGS sequence"/>
</dbReference>
<gene>
    <name evidence="2" type="ORF">E4O86_17750</name>
</gene>
<dbReference type="RefSeq" id="WP_161141897.1">
    <property type="nucleotide sequence ID" value="NZ_SPKJ01000080.1"/>
</dbReference>
<dbReference type="EMBL" id="SPKJ01000080">
    <property type="protein sequence ID" value="MYZ49558.1"/>
    <property type="molecule type" value="Genomic_DNA"/>
</dbReference>
<dbReference type="OrthoDB" id="7707524at2"/>
<organism evidence="2 3">
    <name type="scientific">Propylenella binzhouense</name>
    <dbReference type="NCBI Taxonomy" id="2555902"/>
    <lineage>
        <taxon>Bacteria</taxon>
        <taxon>Pseudomonadati</taxon>
        <taxon>Pseudomonadota</taxon>
        <taxon>Alphaproteobacteria</taxon>
        <taxon>Hyphomicrobiales</taxon>
        <taxon>Propylenellaceae</taxon>
        <taxon>Propylenella</taxon>
    </lineage>
</organism>
<keyword evidence="3" id="KW-1185">Reference proteome</keyword>
<evidence type="ECO:0008006" key="4">
    <source>
        <dbReference type="Google" id="ProtNLM"/>
    </source>
</evidence>